<reference evidence="1" key="1">
    <citation type="submission" date="2022-11" db="EMBL/GenBank/DDBJ databases">
        <authorList>
            <person name="Petersen C."/>
        </authorList>
    </citation>
    <scope>NUCLEOTIDE SEQUENCE</scope>
    <source>
        <strain evidence="1">IBT 19713</strain>
    </source>
</reference>
<dbReference type="RefSeq" id="XP_058330717.1">
    <property type="nucleotide sequence ID" value="XM_058474977.1"/>
</dbReference>
<dbReference type="GeneID" id="83202280"/>
<evidence type="ECO:0000313" key="2">
    <source>
        <dbReference type="Proteomes" id="UP001150941"/>
    </source>
</evidence>
<name>A0A9W9P0A0_9EURO</name>
<dbReference type="Proteomes" id="UP001150941">
    <property type="component" value="Unassembled WGS sequence"/>
</dbReference>
<proteinExistence type="predicted"/>
<sequence>MLRLFTDGCRFNILGSWPNGKALVDVYEHVLADYSNDASFTAVPDENTVFDDAARDDMMINWCNTATQANGTLTF</sequence>
<accession>A0A9W9P0A0</accession>
<comment type="caution">
    <text evidence="1">The sequence shown here is derived from an EMBL/GenBank/DDBJ whole genome shotgun (WGS) entry which is preliminary data.</text>
</comment>
<evidence type="ECO:0000313" key="1">
    <source>
        <dbReference type="EMBL" id="KAJ5232725.1"/>
    </source>
</evidence>
<dbReference type="AlphaFoldDB" id="A0A9W9P0A0"/>
<protein>
    <submittedName>
        <fullName evidence="1">Uncharacterized protein</fullName>
    </submittedName>
</protein>
<gene>
    <name evidence="1" type="ORF">N7468_005681</name>
</gene>
<organism evidence="1 2">
    <name type="scientific">Penicillium chermesinum</name>
    <dbReference type="NCBI Taxonomy" id="63820"/>
    <lineage>
        <taxon>Eukaryota</taxon>
        <taxon>Fungi</taxon>
        <taxon>Dikarya</taxon>
        <taxon>Ascomycota</taxon>
        <taxon>Pezizomycotina</taxon>
        <taxon>Eurotiomycetes</taxon>
        <taxon>Eurotiomycetidae</taxon>
        <taxon>Eurotiales</taxon>
        <taxon>Aspergillaceae</taxon>
        <taxon>Penicillium</taxon>
    </lineage>
</organism>
<reference evidence="1" key="2">
    <citation type="journal article" date="2023" name="IMA Fungus">
        <title>Comparative genomic study of the Penicillium genus elucidates a diverse pangenome and 15 lateral gene transfer events.</title>
        <authorList>
            <person name="Petersen C."/>
            <person name="Sorensen T."/>
            <person name="Nielsen M.R."/>
            <person name="Sondergaard T.E."/>
            <person name="Sorensen J.L."/>
            <person name="Fitzpatrick D.A."/>
            <person name="Frisvad J.C."/>
            <person name="Nielsen K.L."/>
        </authorList>
    </citation>
    <scope>NUCLEOTIDE SEQUENCE</scope>
    <source>
        <strain evidence="1">IBT 19713</strain>
    </source>
</reference>
<keyword evidence="2" id="KW-1185">Reference proteome</keyword>
<dbReference type="EMBL" id="JAPQKS010000004">
    <property type="protein sequence ID" value="KAJ5232725.1"/>
    <property type="molecule type" value="Genomic_DNA"/>
</dbReference>